<dbReference type="KEGG" id="ssck:SPSK_08114"/>
<feature type="compositionally biased region" description="Polar residues" evidence="1">
    <location>
        <begin position="21"/>
        <end position="32"/>
    </location>
</feature>
<dbReference type="AlphaFoldDB" id="A0A0F2MGF7"/>
<name>A0A0F2MGF7_SPOSC</name>
<proteinExistence type="predicted"/>
<sequence length="133" mass="14829">MQARTSRFLTGAALGPDPQSDGISGTKATQNKRCSHGKQWIAETFSGFDGASLTPPLQRDYDAILHLPTSPDYVPVCYPAPKKEGGENSRRGLFKKQMQVQHRTNQSFLFKERGGEMKDTQRAKDWVSLAWGE</sequence>
<dbReference type="VEuPathDB" id="FungiDB:SPSK_08114"/>
<evidence type="ECO:0000313" key="2">
    <source>
        <dbReference type="EMBL" id="KJR88712.1"/>
    </source>
</evidence>
<dbReference type="GeneID" id="27670034"/>
<organism evidence="2 3">
    <name type="scientific">Sporothrix schenckii 1099-18</name>
    <dbReference type="NCBI Taxonomy" id="1397361"/>
    <lineage>
        <taxon>Eukaryota</taxon>
        <taxon>Fungi</taxon>
        <taxon>Dikarya</taxon>
        <taxon>Ascomycota</taxon>
        <taxon>Pezizomycotina</taxon>
        <taxon>Sordariomycetes</taxon>
        <taxon>Sordariomycetidae</taxon>
        <taxon>Ophiostomatales</taxon>
        <taxon>Ophiostomataceae</taxon>
        <taxon>Sporothrix</taxon>
    </lineage>
</organism>
<dbReference type="RefSeq" id="XP_016591388.1">
    <property type="nucleotide sequence ID" value="XM_016734757.1"/>
</dbReference>
<comment type="caution">
    <text evidence="2">The sequence shown here is derived from an EMBL/GenBank/DDBJ whole genome shotgun (WGS) entry which is preliminary data.</text>
</comment>
<reference evidence="2 3" key="1">
    <citation type="journal article" date="2014" name="BMC Genomics">
        <title>Comparative genomics of the major fungal agents of human and animal Sporotrichosis: Sporothrix schenckii and Sporothrix brasiliensis.</title>
        <authorList>
            <person name="Teixeira M.M."/>
            <person name="de Almeida L.G."/>
            <person name="Kubitschek-Barreira P."/>
            <person name="Alves F.L."/>
            <person name="Kioshima E.S."/>
            <person name="Abadio A.K."/>
            <person name="Fernandes L."/>
            <person name="Derengowski L.S."/>
            <person name="Ferreira K.S."/>
            <person name="Souza R.C."/>
            <person name="Ruiz J.C."/>
            <person name="de Andrade N.C."/>
            <person name="Paes H.C."/>
            <person name="Nicola A.M."/>
            <person name="Albuquerque P."/>
            <person name="Gerber A.L."/>
            <person name="Martins V.P."/>
            <person name="Peconick L.D."/>
            <person name="Neto A.V."/>
            <person name="Chaucanez C.B."/>
            <person name="Silva P.A."/>
            <person name="Cunha O.L."/>
            <person name="de Oliveira F.F."/>
            <person name="dos Santos T.C."/>
            <person name="Barros A.L."/>
            <person name="Soares M.A."/>
            <person name="de Oliveira L.M."/>
            <person name="Marini M.M."/>
            <person name="Villalobos-Duno H."/>
            <person name="Cunha M.M."/>
            <person name="de Hoog S."/>
            <person name="da Silveira J.F."/>
            <person name="Henrissat B."/>
            <person name="Nino-Vega G.A."/>
            <person name="Cisalpino P.S."/>
            <person name="Mora-Montes H.M."/>
            <person name="Almeida S.R."/>
            <person name="Stajich J.E."/>
            <person name="Lopes-Bezerra L.M."/>
            <person name="Vasconcelos A.T."/>
            <person name="Felipe M.S."/>
        </authorList>
    </citation>
    <scope>NUCLEOTIDE SEQUENCE [LARGE SCALE GENOMIC DNA]</scope>
    <source>
        <strain evidence="2 3">1099-18</strain>
    </source>
</reference>
<dbReference type="EMBL" id="AXCR01000004">
    <property type="protein sequence ID" value="KJR88712.1"/>
    <property type="molecule type" value="Genomic_DNA"/>
</dbReference>
<protein>
    <submittedName>
        <fullName evidence="2">Uncharacterized protein</fullName>
    </submittedName>
</protein>
<dbReference type="Proteomes" id="UP000033710">
    <property type="component" value="Unassembled WGS sequence"/>
</dbReference>
<evidence type="ECO:0000256" key="1">
    <source>
        <dbReference type="SAM" id="MobiDB-lite"/>
    </source>
</evidence>
<feature type="region of interest" description="Disordered" evidence="1">
    <location>
        <begin position="1"/>
        <end position="34"/>
    </location>
</feature>
<accession>A0A0F2MGF7</accession>
<reference evidence="2 3" key="2">
    <citation type="journal article" date="2015" name="Eukaryot. Cell">
        <title>Asexual propagation of a virulent clone complex in a human and feline outbreak of sporotrichosis.</title>
        <authorList>
            <person name="Teixeira Mde M."/>
            <person name="Rodrigues A.M."/>
            <person name="Tsui C.K."/>
            <person name="de Almeida L.G."/>
            <person name="Van Diepeningen A.D."/>
            <person name="van den Ende B.G."/>
            <person name="Fernandes G.F."/>
            <person name="Kano R."/>
            <person name="Hamelin R.C."/>
            <person name="Lopes-Bezerra L.M."/>
            <person name="Vasconcelos A.T."/>
            <person name="de Hoog S."/>
            <person name="de Camargo Z.P."/>
            <person name="Felipe M.S."/>
        </authorList>
    </citation>
    <scope>NUCLEOTIDE SEQUENCE [LARGE SCALE GENOMIC DNA]</scope>
    <source>
        <strain evidence="2 3">1099-18</strain>
    </source>
</reference>
<gene>
    <name evidence="2" type="ORF">SPSK_08114</name>
</gene>
<evidence type="ECO:0000313" key="3">
    <source>
        <dbReference type="Proteomes" id="UP000033710"/>
    </source>
</evidence>